<feature type="signal peptide" evidence="3">
    <location>
        <begin position="1"/>
        <end position="29"/>
    </location>
</feature>
<dbReference type="InterPro" id="IPR050491">
    <property type="entry name" value="AmpC-like"/>
</dbReference>
<dbReference type="RefSeq" id="WP_052420592.1">
    <property type="nucleotide sequence ID" value="NZ_JMCB01000023.1"/>
</dbReference>
<dbReference type="Gene3D" id="3.10.450.280">
    <property type="match status" value="1"/>
</dbReference>
<feature type="domain" description="Beta-lactamase-related" evidence="4">
    <location>
        <begin position="170"/>
        <end position="500"/>
    </location>
</feature>
<evidence type="ECO:0000313" key="5">
    <source>
        <dbReference type="EMBL" id="KFE62106.1"/>
    </source>
</evidence>
<evidence type="ECO:0000313" key="6">
    <source>
        <dbReference type="Proteomes" id="UP000028725"/>
    </source>
</evidence>
<dbReference type="AlphaFoldDB" id="A0A085W343"/>
<evidence type="ECO:0000256" key="1">
    <source>
        <dbReference type="ARBA" id="ARBA00004370"/>
    </source>
</evidence>
<comment type="caution">
    <text evidence="5">The sequence shown here is derived from an EMBL/GenBank/DDBJ whole genome shotgun (WGS) entry which is preliminary data.</text>
</comment>
<keyword evidence="6" id="KW-1185">Reference proteome</keyword>
<comment type="subcellular location">
    <subcellularLocation>
        <location evidence="1">Membrane</location>
    </subcellularLocation>
</comment>
<feature type="chain" id="PRO_5001799333" evidence="3">
    <location>
        <begin position="30"/>
        <end position="504"/>
    </location>
</feature>
<evidence type="ECO:0000256" key="2">
    <source>
        <dbReference type="ARBA" id="ARBA00023136"/>
    </source>
</evidence>
<dbReference type="PATRIC" id="fig|394096.3.peg.7947"/>
<dbReference type="InterPro" id="IPR001466">
    <property type="entry name" value="Beta-lactam-related"/>
</dbReference>
<sequence>MGLQQQFMPRFGKWVLAAIAVLVAVPAHAAHAAQAQPQATLPGTPAGRQAAALLQVFNEGNGPKMRAFIQDHYAKAALAQHPAQHHLGTFGELWDNTNGLTLQKVESSSERTIVLMAQDKLAGESVRLQVDVEAKKPHGILGVKVLPLGPPSSNSGPPLTDEEVSQAVQAYVEKLAAADAFSGTVLIARGDKPIYRGAFGLASRAFQVPNRLDTKFNLGSMNKMFTAVAIAQLVEAGKLSFEDTVGKILPDYPNKAVAEKVTVHQLLTHTSGLGSFFNDKYFEADKSRFREIKDFLPLFVDEPPAFEPGTRWSYSNSGFLLLGAIIEKASGQNYFDYVREHIYKPAGMTNSDSYEIDRDPPNLAVGYTSQGPGNQQSPRRDWNNLFLHVVKGGPAGGGFSTVEDLWRFSLALQGHKLLAAKYTELVTTGKVQPHPESKEEKYAYGFFDEQVPGAHIIGHGGGFPGINSQLDIYLGKGYTVAVMSNYDPPTAGRVARRIRTLLLR</sequence>
<proteinExistence type="predicted"/>
<keyword evidence="2" id="KW-0472">Membrane</keyword>
<dbReference type="SUPFAM" id="SSF56601">
    <property type="entry name" value="beta-lactamase/transpeptidase-like"/>
    <property type="match status" value="1"/>
</dbReference>
<name>A0A085W343_9BACT</name>
<dbReference type="OrthoDB" id="5524666at2"/>
<dbReference type="Pfam" id="PF00144">
    <property type="entry name" value="Beta-lactamase"/>
    <property type="match status" value="1"/>
</dbReference>
<dbReference type="PANTHER" id="PTHR46825:SF11">
    <property type="entry name" value="PENICILLIN-BINDING PROTEIN 4"/>
    <property type="match status" value="1"/>
</dbReference>
<dbReference type="EMBL" id="JMCB01000023">
    <property type="protein sequence ID" value="KFE62106.1"/>
    <property type="molecule type" value="Genomic_DNA"/>
</dbReference>
<organism evidence="5 6">
    <name type="scientific">Hyalangium minutum</name>
    <dbReference type="NCBI Taxonomy" id="394096"/>
    <lineage>
        <taxon>Bacteria</taxon>
        <taxon>Pseudomonadati</taxon>
        <taxon>Myxococcota</taxon>
        <taxon>Myxococcia</taxon>
        <taxon>Myxococcales</taxon>
        <taxon>Cystobacterineae</taxon>
        <taxon>Archangiaceae</taxon>
        <taxon>Hyalangium</taxon>
    </lineage>
</organism>
<gene>
    <name evidence="5" type="ORF">DB31_4212</name>
</gene>
<dbReference type="PANTHER" id="PTHR46825">
    <property type="entry name" value="D-ALANYL-D-ALANINE-CARBOXYPEPTIDASE/ENDOPEPTIDASE AMPH"/>
    <property type="match status" value="1"/>
</dbReference>
<dbReference type="GO" id="GO:0016020">
    <property type="term" value="C:membrane"/>
    <property type="evidence" value="ECO:0007669"/>
    <property type="project" value="UniProtKB-SubCell"/>
</dbReference>
<dbReference type="Proteomes" id="UP000028725">
    <property type="component" value="Unassembled WGS sequence"/>
</dbReference>
<dbReference type="InterPro" id="IPR012338">
    <property type="entry name" value="Beta-lactam/transpept-like"/>
</dbReference>
<evidence type="ECO:0000256" key="3">
    <source>
        <dbReference type="SAM" id="SignalP"/>
    </source>
</evidence>
<accession>A0A085W343</accession>
<dbReference type="Gene3D" id="3.40.710.10">
    <property type="entry name" value="DD-peptidase/beta-lactamase superfamily"/>
    <property type="match status" value="1"/>
</dbReference>
<evidence type="ECO:0000259" key="4">
    <source>
        <dbReference type="Pfam" id="PF00144"/>
    </source>
</evidence>
<dbReference type="STRING" id="394096.DB31_4212"/>
<reference evidence="5 6" key="1">
    <citation type="submission" date="2014-04" db="EMBL/GenBank/DDBJ databases">
        <title>Genome assembly of Hyalangium minutum DSM 14724.</title>
        <authorList>
            <person name="Sharma G."/>
            <person name="Subramanian S."/>
        </authorList>
    </citation>
    <scope>NUCLEOTIDE SEQUENCE [LARGE SCALE GENOMIC DNA]</scope>
    <source>
        <strain evidence="5 6">DSM 14724</strain>
    </source>
</reference>
<keyword evidence="3" id="KW-0732">Signal</keyword>
<protein>
    <submittedName>
        <fullName evidence="5">Beta-lactamase</fullName>
    </submittedName>
</protein>